<sequence length="46" mass="5240">TRLFLVGPRLNWNSCNRMIVARIIVLVETLRRFISIASVLITIGTI</sequence>
<gene>
    <name evidence="1" type="ORF">S03H2_07086</name>
</gene>
<dbReference type="AlphaFoldDB" id="X1DL00"/>
<accession>X1DL00</accession>
<protein>
    <submittedName>
        <fullName evidence="1">Uncharacterized protein</fullName>
    </submittedName>
</protein>
<comment type="caution">
    <text evidence="1">The sequence shown here is derived from an EMBL/GenBank/DDBJ whole genome shotgun (WGS) entry which is preliminary data.</text>
</comment>
<name>X1DL00_9ZZZZ</name>
<organism evidence="1">
    <name type="scientific">marine sediment metagenome</name>
    <dbReference type="NCBI Taxonomy" id="412755"/>
    <lineage>
        <taxon>unclassified sequences</taxon>
        <taxon>metagenomes</taxon>
        <taxon>ecological metagenomes</taxon>
    </lineage>
</organism>
<reference evidence="1" key="1">
    <citation type="journal article" date="2014" name="Front. Microbiol.">
        <title>High frequency of phylogenetically diverse reductive dehalogenase-homologous genes in deep subseafloor sedimentary metagenomes.</title>
        <authorList>
            <person name="Kawai M."/>
            <person name="Futagami T."/>
            <person name="Toyoda A."/>
            <person name="Takaki Y."/>
            <person name="Nishi S."/>
            <person name="Hori S."/>
            <person name="Arai W."/>
            <person name="Tsubouchi T."/>
            <person name="Morono Y."/>
            <person name="Uchiyama I."/>
            <person name="Ito T."/>
            <person name="Fujiyama A."/>
            <person name="Inagaki F."/>
            <person name="Takami H."/>
        </authorList>
    </citation>
    <scope>NUCLEOTIDE SEQUENCE</scope>
    <source>
        <strain evidence="1">Expedition CK06-06</strain>
    </source>
</reference>
<feature type="non-terminal residue" evidence="1">
    <location>
        <position position="1"/>
    </location>
</feature>
<dbReference type="EMBL" id="BARU01003213">
    <property type="protein sequence ID" value="GAH21561.1"/>
    <property type="molecule type" value="Genomic_DNA"/>
</dbReference>
<proteinExistence type="predicted"/>
<evidence type="ECO:0000313" key="1">
    <source>
        <dbReference type="EMBL" id="GAH21561.1"/>
    </source>
</evidence>